<dbReference type="PANTHER" id="PTHR30561:SF9">
    <property type="entry name" value="4-AMINO-4-DEOXY-L-ARABINOSE-PHOSPHOUNDECAPRENOL FLIPPASE SUBUNIT ARNF-RELATED"/>
    <property type="match status" value="1"/>
</dbReference>
<feature type="transmembrane region" description="Helical" evidence="6">
    <location>
        <begin position="83"/>
        <end position="107"/>
    </location>
</feature>
<feature type="transmembrane region" description="Helical" evidence="6">
    <location>
        <begin position="43"/>
        <end position="63"/>
    </location>
</feature>
<sequence>MFLPSRIRRSAGGPFYGAGLGVLYNVRLHFAGAHPMNRALDHLYIFAMVFLTAYSQVVMRWQVGHAGNLPVGLPGKIQFVIGLLLNPWVISGIIATFFAGVSWMLALTKFQISYAYPFTSLVYMLVLASGVVFFRDGVNAGRLVGTAVVMAGVLIIARFG</sequence>
<name>A0A1G8HZ56_9BURK</name>
<feature type="transmembrane region" description="Helical" evidence="6">
    <location>
        <begin position="114"/>
        <end position="134"/>
    </location>
</feature>
<keyword evidence="4 6" id="KW-1133">Transmembrane helix</keyword>
<dbReference type="SUPFAM" id="SSF103481">
    <property type="entry name" value="Multidrug resistance efflux transporter EmrE"/>
    <property type="match status" value="1"/>
</dbReference>
<dbReference type="InterPro" id="IPR000390">
    <property type="entry name" value="Small_drug/metabolite_transptr"/>
</dbReference>
<evidence type="ECO:0000256" key="4">
    <source>
        <dbReference type="ARBA" id="ARBA00022989"/>
    </source>
</evidence>
<dbReference type="GO" id="GO:0022857">
    <property type="term" value="F:transmembrane transporter activity"/>
    <property type="evidence" value="ECO:0007669"/>
    <property type="project" value="InterPro"/>
</dbReference>
<keyword evidence="5 6" id="KW-0472">Membrane</keyword>
<evidence type="ECO:0000313" key="8">
    <source>
        <dbReference type="Proteomes" id="UP000199706"/>
    </source>
</evidence>
<evidence type="ECO:0000256" key="2">
    <source>
        <dbReference type="ARBA" id="ARBA00022475"/>
    </source>
</evidence>
<dbReference type="GO" id="GO:0005886">
    <property type="term" value="C:plasma membrane"/>
    <property type="evidence" value="ECO:0007669"/>
    <property type="project" value="UniProtKB-SubCell"/>
</dbReference>
<gene>
    <name evidence="7" type="ORF">SAMN05216466_117122</name>
</gene>
<keyword evidence="3 6" id="KW-0812">Transmembrane</keyword>
<dbReference type="InterPro" id="IPR037185">
    <property type="entry name" value="EmrE-like"/>
</dbReference>
<feature type="transmembrane region" description="Helical" evidence="6">
    <location>
        <begin position="140"/>
        <end position="159"/>
    </location>
</feature>
<protein>
    <recommendedName>
        <fullName evidence="9">EamA-like transporter family protein</fullName>
    </recommendedName>
</protein>
<reference evidence="7 8" key="1">
    <citation type="submission" date="2016-10" db="EMBL/GenBank/DDBJ databases">
        <authorList>
            <person name="de Groot N.N."/>
        </authorList>
    </citation>
    <scope>NUCLEOTIDE SEQUENCE [LARGE SCALE GENOMIC DNA]</scope>
    <source>
        <strain evidence="7 8">LMG 2247</strain>
    </source>
</reference>
<dbReference type="EMBL" id="FNCJ01000017">
    <property type="protein sequence ID" value="SDI11791.1"/>
    <property type="molecule type" value="Genomic_DNA"/>
</dbReference>
<evidence type="ECO:0000256" key="5">
    <source>
        <dbReference type="ARBA" id="ARBA00023136"/>
    </source>
</evidence>
<dbReference type="Proteomes" id="UP000199706">
    <property type="component" value="Unassembled WGS sequence"/>
</dbReference>
<keyword evidence="2" id="KW-1003">Cell membrane</keyword>
<evidence type="ECO:0008006" key="9">
    <source>
        <dbReference type="Google" id="ProtNLM"/>
    </source>
</evidence>
<evidence type="ECO:0000256" key="3">
    <source>
        <dbReference type="ARBA" id="ARBA00022692"/>
    </source>
</evidence>
<evidence type="ECO:0000256" key="1">
    <source>
        <dbReference type="ARBA" id="ARBA00004651"/>
    </source>
</evidence>
<dbReference type="PANTHER" id="PTHR30561">
    <property type="entry name" value="SMR FAMILY PROTON-DEPENDENT DRUG EFFLUX TRANSPORTER SUGE"/>
    <property type="match status" value="1"/>
</dbReference>
<dbReference type="Gene3D" id="1.10.3730.20">
    <property type="match status" value="1"/>
</dbReference>
<evidence type="ECO:0000256" key="6">
    <source>
        <dbReference type="SAM" id="Phobius"/>
    </source>
</evidence>
<comment type="subcellular location">
    <subcellularLocation>
        <location evidence="1">Cell membrane</location>
        <topology evidence="1">Multi-pass membrane protein</topology>
    </subcellularLocation>
</comment>
<organism evidence="7 8">
    <name type="scientific">Paraburkholderia phenazinium</name>
    <dbReference type="NCBI Taxonomy" id="60549"/>
    <lineage>
        <taxon>Bacteria</taxon>
        <taxon>Pseudomonadati</taxon>
        <taxon>Pseudomonadota</taxon>
        <taxon>Betaproteobacteria</taxon>
        <taxon>Burkholderiales</taxon>
        <taxon>Burkholderiaceae</taxon>
        <taxon>Paraburkholderia</taxon>
    </lineage>
</organism>
<evidence type="ECO:0000313" key="7">
    <source>
        <dbReference type="EMBL" id="SDI11791.1"/>
    </source>
</evidence>
<accession>A0A1G8HZ56</accession>
<dbReference type="AlphaFoldDB" id="A0A1G8HZ56"/>
<proteinExistence type="predicted"/>